<dbReference type="Pfam" id="PF00454">
    <property type="entry name" value="PI3_PI4_kinase"/>
    <property type="match status" value="1"/>
</dbReference>
<dbReference type="Pfam" id="PF00067">
    <property type="entry name" value="p450"/>
    <property type="match status" value="1"/>
</dbReference>
<dbReference type="GO" id="GO:0007030">
    <property type="term" value="P:Golgi organization"/>
    <property type="evidence" value="ECO:0007669"/>
    <property type="project" value="TreeGrafter"/>
</dbReference>
<dbReference type="AlphaFoldDB" id="A0A915EUA7"/>
<keyword evidence="4" id="KW-1003">Cell membrane</keyword>
<dbReference type="InterPro" id="IPR036396">
    <property type="entry name" value="Cyt_P450_sf"/>
</dbReference>
<dbReference type="EC" id="2.7.1.67" evidence="11"/>
<evidence type="ECO:0000256" key="12">
    <source>
        <dbReference type="SAM" id="MobiDB-lite"/>
    </source>
</evidence>
<dbReference type="GO" id="GO:0004430">
    <property type="term" value="F:1-phosphatidylinositol 4-kinase activity"/>
    <property type="evidence" value="ECO:0007669"/>
    <property type="project" value="UniProtKB-UniRule"/>
</dbReference>
<reference evidence="15" key="1">
    <citation type="submission" date="2022-11" db="UniProtKB">
        <authorList>
            <consortium name="WormBaseParasite"/>
        </authorList>
    </citation>
    <scope>IDENTIFICATION</scope>
</reference>
<evidence type="ECO:0000256" key="6">
    <source>
        <dbReference type="ARBA" id="ARBA00022741"/>
    </source>
</evidence>
<keyword evidence="8 11" id="KW-0067">ATP-binding</keyword>
<proteinExistence type="inferred from homology"/>
<dbReference type="GO" id="GO:0007032">
    <property type="term" value="P:endosome organization"/>
    <property type="evidence" value="ECO:0007669"/>
    <property type="project" value="TreeGrafter"/>
</dbReference>
<keyword evidence="7 11" id="KW-0418">Kinase</keyword>
<dbReference type="PANTHER" id="PTHR12865">
    <property type="entry name" value="PHOSPHATIDYLINOSITOL 4-KINASE TYPE-II"/>
    <property type="match status" value="1"/>
</dbReference>
<keyword evidence="14" id="KW-1185">Reference proteome</keyword>
<dbReference type="Gene3D" id="1.10.630.10">
    <property type="entry name" value="Cytochrome P450"/>
    <property type="match status" value="1"/>
</dbReference>
<evidence type="ECO:0000313" key="15">
    <source>
        <dbReference type="WBParaSite" id="jg9596"/>
    </source>
</evidence>
<keyword evidence="5 11" id="KW-0808">Transferase</keyword>
<protein>
    <recommendedName>
        <fullName evidence="11">Phosphatidylinositol 4-kinase type 2</fullName>
        <ecNumber evidence="11">2.7.1.67</ecNumber>
    </recommendedName>
</protein>
<evidence type="ECO:0000259" key="13">
    <source>
        <dbReference type="Pfam" id="PF00454"/>
    </source>
</evidence>
<accession>A0A915EUA7</accession>
<evidence type="ECO:0000256" key="8">
    <source>
        <dbReference type="ARBA" id="ARBA00022840"/>
    </source>
</evidence>
<evidence type="ECO:0000256" key="5">
    <source>
        <dbReference type="ARBA" id="ARBA00022679"/>
    </source>
</evidence>
<evidence type="ECO:0000256" key="9">
    <source>
        <dbReference type="ARBA" id="ARBA00023033"/>
    </source>
</evidence>
<evidence type="ECO:0000256" key="2">
    <source>
        <dbReference type="ARBA" id="ARBA00008941"/>
    </source>
</evidence>
<feature type="domain" description="PI3K/PI4K catalytic" evidence="13">
    <location>
        <begin position="136"/>
        <end position="162"/>
    </location>
</feature>
<dbReference type="InterPro" id="IPR001128">
    <property type="entry name" value="Cyt_P450"/>
</dbReference>
<feature type="compositionally biased region" description="Acidic residues" evidence="12">
    <location>
        <begin position="215"/>
        <end position="224"/>
    </location>
</feature>
<sequence length="265" mass="30083">MGRGNPALHLQQWTQQYGSVYGIQEGRVNILVVSDVEMLKELFIKKFDCFHGRKLAPLNGHVDTDARVHMFQARGARWKRLRTACSSSFPYKILKKKRSPSSSLKMKNLMAFKSKMVKMASQAALSMLFGRSCLVPNQFENMVVLDYIIRNTDRGNDNWLIKYTPAEPTPKKSTDSESLVDIKEIFLPPILIPLSQKRQEKQLKFNPKDPQETKPEEEEDDWEDVNMPHVSIAAIDNGLASHSSIQMLGELIPTDGPLCHGQNSI</sequence>
<keyword evidence="10 11" id="KW-0472">Membrane</keyword>
<dbReference type="GO" id="GO:0005768">
    <property type="term" value="C:endosome"/>
    <property type="evidence" value="ECO:0007669"/>
    <property type="project" value="TreeGrafter"/>
</dbReference>
<dbReference type="GO" id="GO:0046854">
    <property type="term" value="P:phosphatidylinositol phosphate biosynthetic process"/>
    <property type="evidence" value="ECO:0007669"/>
    <property type="project" value="UniProtKB-UniRule"/>
</dbReference>
<comment type="subcellular location">
    <subcellularLocation>
        <location evidence="1">Cell membrane</location>
    </subcellularLocation>
    <subcellularLocation>
        <location evidence="11">Membrane</location>
        <topology evidence="11">Peripheral membrane protein</topology>
    </subcellularLocation>
</comment>
<comment type="similarity">
    <text evidence="2 11">Belongs to the PI3/PI4-kinase family. Type II PI4K subfamily.</text>
</comment>
<dbReference type="PANTHER" id="PTHR12865:SF1">
    <property type="entry name" value="PHOSPHATIDYLINOSITOL 4-KINASE TYPE 2"/>
    <property type="match status" value="1"/>
</dbReference>
<organism evidence="14 15">
    <name type="scientific">Ditylenchus dipsaci</name>
    <dbReference type="NCBI Taxonomy" id="166011"/>
    <lineage>
        <taxon>Eukaryota</taxon>
        <taxon>Metazoa</taxon>
        <taxon>Ecdysozoa</taxon>
        <taxon>Nematoda</taxon>
        <taxon>Chromadorea</taxon>
        <taxon>Rhabditida</taxon>
        <taxon>Tylenchina</taxon>
        <taxon>Tylenchomorpha</taxon>
        <taxon>Sphaerularioidea</taxon>
        <taxon>Anguinidae</taxon>
        <taxon>Anguininae</taxon>
        <taxon>Ditylenchus</taxon>
    </lineage>
</organism>
<name>A0A915EUA7_9BILA</name>
<keyword evidence="9" id="KW-0560">Oxidoreductase</keyword>
<evidence type="ECO:0000256" key="11">
    <source>
        <dbReference type="RuleBase" id="RU367084"/>
    </source>
</evidence>
<dbReference type="GO" id="GO:0005524">
    <property type="term" value="F:ATP binding"/>
    <property type="evidence" value="ECO:0007669"/>
    <property type="project" value="UniProtKB-UniRule"/>
</dbReference>
<dbReference type="GO" id="GO:0005886">
    <property type="term" value="C:plasma membrane"/>
    <property type="evidence" value="ECO:0007669"/>
    <property type="project" value="UniProtKB-SubCell"/>
</dbReference>
<evidence type="ECO:0000313" key="14">
    <source>
        <dbReference type="Proteomes" id="UP000887574"/>
    </source>
</evidence>
<evidence type="ECO:0000256" key="4">
    <source>
        <dbReference type="ARBA" id="ARBA00022475"/>
    </source>
</evidence>
<evidence type="ECO:0000256" key="7">
    <source>
        <dbReference type="ARBA" id="ARBA00022777"/>
    </source>
</evidence>
<dbReference type="SUPFAM" id="SSF48264">
    <property type="entry name" value="Cytochrome P450"/>
    <property type="match status" value="1"/>
</dbReference>
<evidence type="ECO:0000256" key="3">
    <source>
        <dbReference type="ARBA" id="ARBA00010617"/>
    </source>
</evidence>
<dbReference type="GO" id="GO:0005765">
    <property type="term" value="C:lysosomal membrane"/>
    <property type="evidence" value="ECO:0007669"/>
    <property type="project" value="TreeGrafter"/>
</dbReference>
<evidence type="ECO:0000256" key="1">
    <source>
        <dbReference type="ARBA" id="ARBA00004236"/>
    </source>
</evidence>
<dbReference type="GO" id="GO:0004497">
    <property type="term" value="F:monooxygenase activity"/>
    <property type="evidence" value="ECO:0007669"/>
    <property type="project" value="UniProtKB-KW"/>
</dbReference>
<dbReference type="InterPro" id="IPR039756">
    <property type="entry name" value="Lsb6/PI4K2"/>
</dbReference>
<keyword evidence="6 11" id="KW-0547">Nucleotide-binding</keyword>
<dbReference type="GO" id="GO:0020037">
    <property type="term" value="F:heme binding"/>
    <property type="evidence" value="ECO:0007669"/>
    <property type="project" value="InterPro"/>
</dbReference>
<feature type="region of interest" description="Disordered" evidence="12">
    <location>
        <begin position="203"/>
        <end position="224"/>
    </location>
</feature>
<comment type="similarity">
    <text evidence="3">Belongs to the cytochrome P450 family.</text>
</comment>
<feature type="compositionally biased region" description="Basic and acidic residues" evidence="12">
    <location>
        <begin position="203"/>
        <end position="214"/>
    </location>
</feature>
<dbReference type="InterPro" id="IPR000403">
    <property type="entry name" value="PI3/4_kinase_cat_dom"/>
</dbReference>
<dbReference type="GO" id="GO:0005802">
    <property type="term" value="C:trans-Golgi network"/>
    <property type="evidence" value="ECO:0007669"/>
    <property type="project" value="TreeGrafter"/>
</dbReference>
<dbReference type="GO" id="GO:0016705">
    <property type="term" value="F:oxidoreductase activity, acting on paired donors, with incorporation or reduction of molecular oxygen"/>
    <property type="evidence" value="ECO:0007669"/>
    <property type="project" value="InterPro"/>
</dbReference>
<keyword evidence="9" id="KW-0503">Monooxygenase</keyword>
<dbReference type="GO" id="GO:0005506">
    <property type="term" value="F:iron ion binding"/>
    <property type="evidence" value="ECO:0007669"/>
    <property type="project" value="InterPro"/>
</dbReference>
<comment type="catalytic activity">
    <reaction evidence="11">
        <text>a 1,2-diacyl-sn-glycero-3-phospho-(1D-myo-inositol) + ATP = a 1,2-diacyl-sn-glycero-3-phospho-(1D-myo-inositol 4-phosphate) + ADP + H(+)</text>
        <dbReference type="Rhea" id="RHEA:19877"/>
        <dbReference type="ChEBI" id="CHEBI:15378"/>
        <dbReference type="ChEBI" id="CHEBI:30616"/>
        <dbReference type="ChEBI" id="CHEBI:57880"/>
        <dbReference type="ChEBI" id="CHEBI:58178"/>
        <dbReference type="ChEBI" id="CHEBI:456216"/>
        <dbReference type="EC" id="2.7.1.67"/>
    </reaction>
</comment>
<dbReference type="WBParaSite" id="jg9596">
    <property type="protein sequence ID" value="jg9596"/>
    <property type="gene ID" value="jg9596"/>
</dbReference>
<evidence type="ECO:0000256" key="10">
    <source>
        <dbReference type="ARBA" id="ARBA00023136"/>
    </source>
</evidence>
<dbReference type="Proteomes" id="UP000887574">
    <property type="component" value="Unplaced"/>
</dbReference>